<name>A0AAU8T8F3_9BURK</name>
<keyword evidence="2" id="KW-1003">Cell membrane</keyword>
<reference evidence="10 11" key="1">
    <citation type="journal article" date="2015" name="Genome Announc.">
        <title>Complete genome sequences for 59 burkholderia isolates, both pathogenic and near neighbor.</title>
        <authorList>
            <person name="Johnson S.L."/>
            <person name="Bishop-Lilly K.A."/>
            <person name="Ladner J.T."/>
            <person name="Daligault H.E."/>
            <person name="Davenport K.W."/>
            <person name="Jaissle J."/>
            <person name="Frey K.G."/>
            <person name="Koroleva G.I."/>
            <person name="Bruce D.C."/>
            <person name="Coyne S.R."/>
            <person name="Broomall S.M."/>
            <person name="Li P.E."/>
            <person name="Teshima H."/>
            <person name="Gibbons H.S."/>
            <person name="Palacios G.F."/>
            <person name="Rosenzweig C.N."/>
            <person name="Redden C.L."/>
            <person name="Xu Y."/>
            <person name="Minogue T.D."/>
            <person name="Chain P.S."/>
        </authorList>
    </citation>
    <scope>NUCLEOTIDE SEQUENCE [LARGE SCALE GENOMIC DNA]</scope>
    <source>
        <strain evidence="10 11">ATCC BAA-463</strain>
    </source>
</reference>
<dbReference type="NCBIfam" id="NF001419">
    <property type="entry name" value="PRK00293.1"/>
    <property type="match status" value="1"/>
</dbReference>
<feature type="transmembrane region" description="Helical" evidence="8">
    <location>
        <begin position="467"/>
        <end position="488"/>
    </location>
</feature>
<feature type="transmembrane region" description="Helical" evidence="8">
    <location>
        <begin position="215"/>
        <end position="243"/>
    </location>
</feature>
<evidence type="ECO:0000313" key="10">
    <source>
        <dbReference type="EMBL" id="AJZ56556.1"/>
    </source>
</evidence>
<evidence type="ECO:0000256" key="7">
    <source>
        <dbReference type="ARBA" id="ARBA00023284"/>
    </source>
</evidence>
<evidence type="ECO:0000256" key="5">
    <source>
        <dbReference type="ARBA" id="ARBA00022989"/>
    </source>
</evidence>
<dbReference type="InterPro" id="IPR003834">
    <property type="entry name" value="Cyt_c_assmbl_TM_dom"/>
</dbReference>
<dbReference type="GeneID" id="66513872"/>
<dbReference type="InterPro" id="IPR028250">
    <property type="entry name" value="DsbDN"/>
</dbReference>
<feature type="domain" description="Thioredoxin" evidence="9">
    <location>
        <begin position="495"/>
        <end position="630"/>
    </location>
</feature>
<dbReference type="Pfam" id="PF02683">
    <property type="entry name" value="DsbD_TM"/>
    <property type="match status" value="1"/>
</dbReference>
<dbReference type="InterPro" id="IPR036929">
    <property type="entry name" value="DsbDN_sf"/>
</dbReference>
<evidence type="ECO:0000256" key="6">
    <source>
        <dbReference type="ARBA" id="ARBA00023136"/>
    </source>
</evidence>
<proteinExistence type="predicted"/>
<evidence type="ECO:0000256" key="1">
    <source>
        <dbReference type="ARBA" id="ARBA00004651"/>
    </source>
</evidence>
<dbReference type="Pfam" id="PF11412">
    <property type="entry name" value="DsbD_N"/>
    <property type="match status" value="1"/>
</dbReference>
<dbReference type="Pfam" id="PF13098">
    <property type="entry name" value="Thioredoxin_2"/>
    <property type="match status" value="1"/>
</dbReference>
<keyword evidence="4" id="KW-0201">Cytochrome c-type biogenesis</keyword>
<dbReference type="GO" id="GO:0045454">
    <property type="term" value="P:cell redox homeostasis"/>
    <property type="evidence" value="ECO:0007669"/>
    <property type="project" value="TreeGrafter"/>
</dbReference>
<protein>
    <submittedName>
        <fullName evidence="10">Cytochrome C biogenesis transmembrane region family protein</fullName>
    </submittedName>
</protein>
<gene>
    <name evidence="10" type="ORF">OI25_7584</name>
</gene>
<dbReference type="InterPro" id="IPR036249">
    <property type="entry name" value="Thioredoxin-like_sf"/>
</dbReference>
<dbReference type="InterPro" id="IPR013766">
    <property type="entry name" value="Thioredoxin_domain"/>
</dbReference>
<evidence type="ECO:0000256" key="2">
    <source>
        <dbReference type="ARBA" id="ARBA00022475"/>
    </source>
</evidence>
<comment type="subcellular location">
    <subcellularLocation>
        <location evidence="1">Cell membrane</location>
        <topology evidence="1">Multi-pass membrane protein</topology>
    </subcellularLocation>
</comment>
<dbReference type="SUPFAM" id="SSF52833">
    <property type="entry name" value="Thioredoxin-like"/>
    <property type="match status" value="1"/>
</dbReference>
<dbReference type="InterPro" id="IPR017937">
    <property type="entry name" value="Thioredoxin_CS"/>
</dbReference>
<dbReference type="Gene3D" id="3.40.30.10">
    <property type="entry name" value="Glutaredoxin"/>
    <property type="match status" value="1"/>
</dbReference>
<evidence type="ECO:0000256" key="4">
    <source>
        <dbReference type="ARBA" id="ARBA00022748"/>
    </source>
</evidence>
<dbReference type="AlphaFoldDB" id="A0AAU8T8F3"/>
<feature type="transmembrane region" description="Helical" evidence="8">
    <location>
        <begin position="255"/>
        <end position="288"/>
    </location>
</feature>
<evidence type="ECO:0000259" key="9">
    <source>
        <dbReference type="PROSITE" id="PS51352"/>
    </source>
</evidence>
<keyword evidence="5 8" id="KW-1133">Transmembrane helix</keyword>
<dbReference type="Gene3D" id="2.60.40.1250">
    <property type="entry name" value="Thiol:disulfide interchange protein DsbD, N-terminal domain"/>
    <property type="match status" value="1"/>
</dbReference>
<evidence type="ECO:0000313" key="11">
    <source>
        <dbReference type="Proteomes" id="UP000032614"/>
    </source>
</evidence>
<evidence type="ECO:0000256" key="8">
    <source>
        <dbReference type="SAM" id="Phobius"/>
    </source>
</evidence>
<dbReference type="PANTHER" id="PTHR32234">
    <property type="entry name" value="THIOL:DISULFIDE INTERCHANGE PROTEIN DSBD"/>
    <property type="match status" value="1"/>
</dbReference>
<sequence>MKLIDTVQLGARPDAGGRLTRCARDIASARRWFKRIVLALLVAVVPLLAHAVTESDLLPPEQAFPLTVRLNAPQQVTLDFGTHSGYYLYRDRFSFSVGGVPVKPVDLPPGEEKDDPTFGKVFVYHGPVSLRLTLPHPVTTDVVLSVTSQGCADLGVCYPPLTRTYRIAAAGSVSDITHAADQASVANADVSSPANTRTLFGLALPSSAGLSITELLGFLLAGLLIAGTACMYPLIPIVTTVVLGGGVHDARPHLWHAFALTFAYVQGLALTYALAGSIAAFFGIQLVMFIQQPWILTSFGILMVIFALGMFGVFRLQLPSHWQTGLAGWSQRLPGGRILPVFLMGALSALLVGPCSTPALAGALLYISRSGDLLSGALALYVMAIGMGIPLLVVGTFGTQVLPRTGKWMRAAQNTLGVMLLVAALWFVYSLLPSWLLMVLVAALLAACGMMLRAIDPLQPDTRGIARVGKALGVLLVAAGIAELLGALSGNDDLLQPLKRVTQGTASVTESPSRFQPVRSAAELVDALNQAHGQPVMVDFYADWCLSCKELERFTFADPRVAAELAHWKLLRIDVTRNTPEDAALLKRYGLFGPPALIFYDRSGQQQTAAQLVGFVGADTFLAHLQRWDR</sequence>
<dbReference type="PROSITE" id="PS51352">
    <property type="entry name" value="THIOREDOXIN_2"/>
    <property type="match status" value="1"/>
</dbReference>
<feature type="transmembrane region" description="Helical" evidence="8">
    <location>
        <begin position="294"/>
        <end position="318"/>
    </location>
</feature>
<dbReference type="KEGG" id="bfn:OI25_7584"/>
<organism evidence="10 11">
    <name type="scientific">Paraburkholderia fungorum</name>
    <dbReference type="NCBI Taxonomy" id="134537"/>
    <lineage>
        <taxon>Bacteria</taxon>
        <taxon>Pseudomonadati</taxon>
        <taxon>Pseudomonadota</taxon>
        <taxon>Betaproteobacteria</taxon>
        <taxon>Burkholderiales</taxon>
        <taxon>Burkholderiaceae</taxon>
        <taxon>Paraburkholderia</taxon>
    </lineage>
</organism>
<keyword evidence="7" id="KW-0676">Redox-active center</keyword>
<feature type="transmembrane region" description="Helical" evidence="8">
    <location>
        <begin position="32"/>
        <end position="52"/>
    </location>
</feature>
<evidence type="ECO:0000256" key="3">
    <source>
        <dbReference type="ARBA" id="ARBA00022692"/>
    </source>
</evidence>
<dbReference type="Proteomes" id="UP000032614">
    <property type="component" value="Chromosome 3"/>
</dbReference>
<dbReference type="GO" id="GO:0017004">
    <property type="term" value="P:cytochrome complex assembly"/>
    <property type="evidence" value="ECO:0007669"/>
    <property type="project" value="UniProtKB-KW"/>
</dbReference>
<dbReference type="InterPro" id="IPR035671">
    <property type="entry name" value="DsbD_gamma"/>
</dbReference>
<dbReference type="GO" id="GO:0005886">
    <property type="term" value="C:plasma membrane"/>
    <property type="evidence" value="ECO:0007669"/>
    <property type="project" value="UniProtKB-SubCell"/>
</dbReference>
<dbReference type="InterPro" id="IPR012336">
    <property type="entry name" value="Thioredoxin-like_fold"/>
</dbReference>
<accession>A0AAU8T8F3</accession>
<dbReference type="RefSeq" id="WP_052719565.1">
    <property type="nucleotide sequence ID" value="NZ_CAKZHR010000064.1"/>
</dbReference>
<feature type="transmembrane region" description="Helical" evidence="8">
    <location>
        <begin position="411"/>
        <end position="429"/>
    </location>
</feature>
<keyword evidence="3 8" id="KW-0812">Transmembrane</keyword>
<feature type="transmembrane region" description="Helical" evidence="8">
    <location>
        <begin position="339"/>
        <end position="366"/>
    </location>
</feature>
<feature type="transmembrane region" description="Helical" evidence="8">
    <location>
        <begin position="378"/>
        <end position="399"/>
    </location>
</feature>
<dbReference type="PROSITE" id="PS00194">
    <property type="entry name" value="THIOREDOXIN_1"/>
    <property type="match status" value="1"/>
</dbReference>
<keyword evidence="6 8" id="KW-0472">Membrane</keyword>
<dbReference type="EMBL" id="CP010025">
    <property type="protein sequence ID" value="AJZ56556.1"/>
    <property type="molecule type" value="Genomic_DNA"/>
</dbReference>
<dbReference type="CDD" id="cd02953">
    <property type="entry name" value="DsbDgamma"/>
    <property type="match status" value="1"/>
</dbReference>
<dbReference type="PANTHER" id="PTHR32234:SF0">
    <property type="entry name" value="THIOL:DISULFIDE INTERCHANGE PROTEIN DSBD"/>
    <property type="match status" value="1"/>
</dbReference>
<dbReference type="GO" id="GO:0015035">
    <property type="term" value="F:protein-disulfide reductase activity"/>
    <property type="evidence" value="ECO:0007669"/>
    <property type="project" value="TreeGrafter"/>
</dbReference>
<feature type="transmembrane region" description="Helical" evidence="8">
    <location>
        <begin position="435"/>
        <end position="455"/>
    </location>
</feature>
<dbReference type="SUPFAM" id="SSF74863">
    <property type="entry name" value="Thiol:disulfide interchange protein DsbD, N-terminal domain (DsbD-alpha)"/>
    <property type="match status" value="1"/>
</dbReference>